<dbReference type="InterPro" id="IPR020026">
    <property type="entry name" value="PseC"/>
</dbReference>
<dbReference type="InterPro" id="IPR015424">
    <property type="entry name" value="PyrdxlP-dep_Trfase"/>
</dbReference>
<dbReference type="GO" id="GO:0008483">
    <property type="term" value="F:transaminase activity"/>
    <property type="evidence" value="ECO:0007669"/>
    <property type="project" value="UniProtKB-KW"/>
</dbReference>
<keyword evidence="2 3" id="KW-0663">Pyridoxal phosphate</keyword>
<gene>
    <name evidence="4" type="primary">pseC</name>
    <name evidence="4" type="ORF">H9763_08115</name>
</gene>
<dbReference type="NCBIfam" id="TIGR03588">
    <property type="entry name" value="PseC"/>
    <property type="match status" value="1"/>
</dbReference>
<dbReference type="Pfam" id="PF01041">
    <property type="entry name" value="DegT_DnrJ_EryC1"/>
    <property type="match status" value="1"/>
</dbReference>
<dbReference type="Gene3D" id="3.90.1150.10">
    <property type="entry name" value="Aspartate Aminotransferase, domain 1"/>
    <property type="match status" value="1"/>
</dbReference>
<dbReference type="GO" id="GO:0030170">
    <property type="term" value="F:pyridoxal phosphate binding"/>
    <property type="evidence" value="ECO:0007669"/>
    <property type="project" value="TreeGrafter"/>
</dbReference>
<dbReference type="InterPro" id="IPR015422">
    <property type="entry name" value="PyrdxlP-dep_Trfase_small"/>
</dbReference>
<dbReference type="PANTHER" id="PTHR30244:SF34">
    <property type="entry name" value="DTDP-4-AMINO-4,6-DIDEOXYGALACTOSE TRANSAMINASE"/>
    <property type="match status" value="1"/>
</dbReference>
<dbReference type="PIRSF" id="PIRSF000390">
    <property type="entry name" value="PLP_StrS"/>
    <property type="match status" value="1"/>
</dbReference>
<keyword evidence="4" id="KW-0032">Aminotransferase</keyword>
<dbReference type="EMBL" id="DWXE01000028">
    <property type="protein sequence ID" value="HJB91417.1"/>
    <property type="molecule type" value="Genomic_DNA"/>
</dbReference>
<evidence type="ECO:0000313" key="4">
    <source>
        <dbReference type="EMBL" id="HJB91417.1"/>
    </source>
</evidence>
<dbReference type="InterPro" id="IPR000653">
    <property type="entry name" value="DegT/StrS_aminotransferase"/>
</dbReference>
<dbReference type="CDD" id="cd00616">
    <property type="entry name" value="AHBA_syn"/>
    <property type="match status" value="1"/>
</dbReference>
<comment type="similarity">
    <text evidence="3">Belongs to the DegT/DnrJ/EryC1 family.</text>
</comment>
<dbReference type="Proteomes" id="UP000886883">
    <property type="component" value="Unassembled WGS sequence"/>
</dbReference>
<feature type="modified residue" description="N6-(pyridoxal phosphate)lysine" evidence="2">
    <location>
        <position position="196"/>
    </location>
</feature>
<reference evidence="4" key="1">
    <citation type="journal article" date="2021" name="PeerJ">
        <title>Extensive microbial diversity within the chicken gut microbiome revealed by metagenomics and culture.</title>
        <authorList>
            <person name="Gilroy R."/>
            <person name="Ravi A."/>
            <person name="Getino M."/>
            <person name="Pursley I."/>
            <person name="Horton D.L."/>
            <person name="Alikhan N.F."/>
            <person name="Baker D."/>
            <person name="Gharbi K."/>
            <person name="Hall N."/>
            <person name="Watson M."/>
            <person name="Adriaenssens E.M."/>
            <person name="Foster-Nyarko E."/>
            <person name="Jarju S."/>
            <person name="Secka A."/>
            <person name="Antonio M."/>
            <person name="Oren A."/>
            <person name="Chaudhuri R.R."/>
            <person name="La Ragione R."/>
            <person name="Hildebrand F."/>
            <person name="Pallen M.J."/>
        </authorList>
    </citation>
    <scope>NUCLEOTIDE SEQUENCE</scope>
    <source>
        <strain evidence="4">USAMLcec3-2134</strain>
    </source>
</reference>
<dbReference type="EC" id="2.6.1.92" evidence="4"/>
<reference evidence="4" key="2">
    <citation type="submission" date="2021-04" db="EMBL/GenBank/DDBJ databases">
        <authorList>
            <person name="Gilroy R."/>
        </authorList>
    </citation>
    <scope>NUCLEOTIDE SEQUENCE</scope>
    <source>
        <strain evidence="4">USAMLcec3-2134</strain>
    </source>
</reference>
<evidence type="ECO:0000256" key="3">
    <source>
        <dbReference type="RuleBase" id="RU004508"/>
    </source>
</evidence>
<evidence type="ECO:0000256" key="1">
    <source>
        <dbReference type="PIRSR" id="PIRSR000390-1"/>
    </source>
</evidence>
<dbReference type="PANTHER" id="PTHR30244">
    <property type="entry name" value="TRANSAMINASE"/>
    <property type="match status" value="1"/>
</dbReference>
<dbReference type="GO" id="GO:0000271">
    <property type="term" value="P:polysaccharide biosynthetic process"/>
    <property type="evidence" value="ECO:0007669"/>
    <property type="project" value="TreeGrafter"/>
</dbReference>
<feature type="active site" description="Proton acceptor" evidence="1">
    <location>
        <position position="196"/>
    </location>
</feature>
<dbReference type="SUPFAM" id="SSF53383">
    <property type="entry name" value="PLP-dependent transferases"/>
    <property type="match status" value="1"/>
</dbReference>
<proteinExistence type="inferred from homology"/>
<organism evidence="4 5">
    <name type="scientific">Candidatus Eisenbergiella merdigallinarum</name>
    <dbReference type="NCBI Taxonomy" id="2838552"/>
    <lineage>
        <taxon>Bacteria</taxon>
        <taxon>Bacillati</taxon>
        <taxon>Bacillota</taxon>
        <taxon>Clostridia</taxon>
        <taxon>Lachnospirales</taxon>
        <taxon>Lachnospiraceae</taxon>
        <taxon>Eisenbergiella</taxon>
    </lineage>
</organism>
<keyword evidence="4" id="KW-0808">Transferase</keyword>
<dbReference type="InterPro" id="IPR015421">
    <property type="entry name" value="PyrdxlP-dep_Trfase_major"/>
</dbReference>
<evidence type="ECO:0000256" key="2">
    <source>
        <dbReference type="PIRSR" id="PIRSR000390-2"/>
    </source>
</evidence>
<sequence>MEKPAIAGGNPVRDTKLYYGHQYLDEADYQAVLDVLRSGNDLTCGPKIAELEEKLCWITGAKYAVAVSNGTAALHVACLAAGIGEGDEVITTPITFAASANCALYCGARPVFADIDEKTWNIDPQSVRERITERTKAVVAVDFTGQSAQLDELLEICREKGILLITDGAHSIGTKYKGRPVGSVADMTTFSFHPVKTVTAGEGGAVVTSDPALYERLSLFRAHGITRNPALMEKEPDGPWYYEQVALGYNYRMTDIQAALLISQLDKLDRFVARRREIVACYNEAFRRVPQLIVQEEIPESDTARHLYIIRLRPERLSIGRKEFFDALDAENVRCNVHYIPVYYFPWYRKLGYRKGICPKAEKLYEEILTIPLHYNLTDQDVEDVIRAVEKIAAYYAK</sequence>
<comment type="caution">
    <text evidence="4">The sequence shown here is derived from an EMBL/GenBank/DDBJ whole genome shotgun (WGS) entry which is preliminary data.</text>
</comment>
<name>A0A9D2SE90_9FIRM</name>
<evidence type="ECO:0000313" key="5">
    <source>
        <dbReference type="Proteomes" id="UP000886883"/>
    </source>
</evidence>
<protein>
    <submittedName>
        <fullName evidence="4">UDP-4-amino-4, 6-dideoxy-N-acetyl-beta-L-altrosamine transaminase</fullName>
        <ecNumber evidence="4">2.6.1.92</ecNumber>
    </submittedName>
</protein>
<accession>A0A9D2SE90</accession>
<dbReference type="AlphaFoldDB" id="A0A9D2SE90"/>
<dbReference type="Gene3D" id="3.40.640.10">
    <property type="entry name" value="Type I PLP-dependent aspartate aminotransferase-like (Major domain)"/>
    <property type="match status" value="1"/>
</dbReference>